<dbReference type="SUPFAM" id="SSF53850">
    <property type="entry name" value="Periplasmic binding protein-like II"/>
    <property type="match status" value="1"/>
</dbReference>
<evidence type="ECO:0000256" key="4">
    <source>
        <dbReference type="ARBA" id="ARBA00023163"/>
    </source>
</evidence>
<dbReference type="InterPro" id="IPR005119">
    <property type="entry name" value="LysR_subst-bd"/>
</dbReference>
<evidence type="ECO:0000313" key="6">
    <source>
        <dbReference type="EMBL" id="SDI24939.1"/>
    </source>
</evidence>
<evidence type="ECO:0000313" key="7">
    <source>
        <dbReference type="Proteomes" id="UP000199636"/>
    </source>
</evidence>
<reference evidence="7" key="1">
    <citation type="submission" date="2016-10" db="EMBL/GenBank/DDBJ databases">
        <authorList>
            <person name="Varghese N."/>
            <person name="Submissions S."/>
        </authorList>
    </citation>
    <scope>NUCLEOTIDE SEQUENCE [LARGE SCALE GENOMIC DNA]</scope>
    <source>
        <strain evidence="7">CCM 7469</strain>
    </source>
</reference>
<name>A0A1G8J123_9PSED</name>
<dbReference type="Gene3D" id="1.10.10.10">
    <property type="entry name" value="Winged helix-like DNA-binding domain superfamily/Winged helix DNA-binding domain"/>
    <property type="match status" value="1"/>
</dbReference>
<dbReference type="Pfam" id="PF00126">
    <property type="entry name" value="HTH_1"/>
    <property type="match status" value="1"/>
</dbReference>
<dbReference type="SUPFAM" id="SSF46785">
    <property type="entry name" value="Winged helix' DNA-binding domain"/>
    <property type="match status" value="1"/>
</dbReference>
<dbReference type="STRING" id="428992.SAMN05216272_10777"/>
<keyword evidence="7" id="KW-1185">Reference proteome</keyword>
<proteinExistence type="inferred from homology"/>
<dbReference type="GO" id="GO:0043565">
    <property type="term" value="F:sequence-specific DNA binding"/>
    <property type="evidence" value="ECO:0007669"/>
    <property type="project" value="TreeGrafter"/>
</dbReference>
<protein>
    <submittedName>
        <fullName evidence="6">DNA-binding transcriptional regulator, LysR family</fullName>
    </submittedName>
</protein>
<dbReference type="Gene3D" id="3.40.190.290">
    <property type="match status" value="1"/>
</dbReference>
<dbReference type="InterPro" id="IPR036390">
    <property type="entry name" value="WH_DNA-bd_sf"/>
</dbReference>
<dbReference type="PROSITE" id="PS50931">
    <property type="entry name" value="HTH_LYSR"/>
    <property type="match status" value="1"/>
</dbReference>
<gene>
    <name evidence="6" type="ORF">SAMN05216272_10777</name>
</gene>
<keyword evidence="3 6" id="KW-0238">DNA-binding</keyword>
<dbReference type="InterPro" id="IPR058163">
    <property type="entry name" value="LysR-type_TF_proteobact-type"/>
</dbReference>
<organism evidence="6 7">
    <name type="scientific">Pseudomonas panipatensis</name>
    <dbReference type="NCBI Taxonomy" id="428992"/>
    <lineage>
        <taxon>Bacteria</taxon>
        <taxon>Pseudomonadati</taxon>
        <taxon>Pseudomonadota</taxon>
        <taxon>Gammaproteobacteria</taxon>
        <taxon>Pseudomonadales</taxon>
        <taxon>Pseudomonadaceae</taxon>
        <taxon>Pseudomonas</taxon>
    </lineage>
</organism>
<dbReference type="InterPro" id="IPR036388">
    <property type="entry name" value="WH-like_DNA-bd_sf"/>
</dbReference>
<feature type="domain" description="HTH lysR-type" evidence="5">
    <location>
        <begin position="3"/>
        <end position="60"/>
    </location>
</feature>
<dbReference type="InterPro" id="IPR000847">
    <property type="entry name" value="LysR_HTH_N"/>
</dbReference>
<dbReference type="GO" id="GO:0003700">
    <property type="term" value="F:DNA-binding transcription factor activity"/>
    <property type="evidence" value="ECO:0007669"/>
    <property type="project" value="InterPro"/>
</dbReference>
<evidence type="ECO:0000256" key="3">
    <source>
        <dbReference type="ARBA" id="ARBA00023125"/>
    </source>
</evidence>
<dbReference type="RefSeq" id="WP_090264236.1">
    <property type="nucleotide sequence ID" value="NZ_FNDS01000007.1"/>
</dbReference>
<evidence type="ECO:0000259" key="5">
    <source>
        <dbReference type="PROSITE" id="PS50931"/>
    </source>
</evidence>
<dbReference type="Proteomes" id="UP000199636">
    <property type="component" value="Unassembled WGS sequence"/>
</dbReference>
<evidence type="ECO:0000256" key="2">
    <source>
        <dbReference type="ARBA" id="ARBA00023015"/>
    </source>
</evidence>
<dbReference type="PANTHER" id="PTHR30537:SF21">
    <property type="entry name" value="HTH-TYPE TRANSCRIPTIONAL REGULATOR SINR-RELATED"/>
    <property type="match status" value="1"/>
</dbReference>
<dbReference type="GO" id="GO:0006351">
    <property type="term" value="P:DNA-templated transcription"/>
    <property type="evidence" value="ECO:0007669"/>
    <property type="project" value="TreeGrafter"/>
</dbReference>
<keyword evidence="4" id="KW-0804">Transcription</keyword>
<dbReference type="EMBL" id="FNDS01000007">
    <property type="protein sequence ID" value="SDI24939.1"/>
    <property type="molecule type" value="Genomic_DNA"/>
</dbReference>
<dbReference type="AlphaFoldDB" id="A0A1G8J123"/>
<sequence>MIDNLPALVAFERIVRSGSLSAAARELDLSLAVVSKRLAQLESDLGVRLLQRTTRRQTLTEEGALFHASVLRVLAELQAAEEQISQRRQHISGSLRLSAPVDLGRRWIAPIVGDFQRLHPQVNIQLELSDLLIDLLDGGLDLAVRVGSLADSSLIARPLADNYRVLCAAPSYLREQGAPAHPSELAAHRCLLNGDQPRSDWRFQGPEGESIGVRVKGVLVSNDGGAVSAWALAGMGIALKSIWDVGDDLAAGRLLPVLPAYRAAAAPLQALYPHANHLAPRVRALVDYLRQRLGEAWRWGGAEA</sequence>
<dbReference type="FunFam" id="3.40.190.290:FF:000001">
    <property type="entry name" value="Transcriptional regulator, LysR family"/>
    <property type="match status" value="1"/>
</dbReference>
<dbReference type="OrthoDB" id="9786526at2"/>
<dbReference type="Pfam" id="PF03466">
    <property type="entry name" value="LysR_substrate"/>
    <property type="match status" value="1"/>
</dbReference>
<keyword evidence="2" id="KW-0805">Transcription regulation</keyword>
<comment type="similarity">
    <text evidence="1">Belongs to the LysR transcriptional regulatory family.</text>
</comment>
<dbReference type="CDD" id="cd08422">
    <property type="entry name" value="PBP2_CrgA_like"/>
    <property type="match status" value="1"/>
</dbReference>
<accession>A0A1G8J123</accession>
<evidence type="ECO:0000256" key="1">
    <source>
        <dbReference type="ARBA" id="ARBA00009437"/>
    </source>
</evidence>
<dbReference type="FunFam" id="1.10.10.10:FF:000001">
    <property type="entry name" value="LysR family transcriptional regulator"/>
    <property type="match status" value="1"/>
</dbReference>
<dbReference type="PANTHER" id="PTHR30537">
    <property type="entry name" value="HTH-TYPE TRANSCRIPTIONAL REGULATOR"/>
    <property type="match status" value="1"/>
</dbReference>